<dbReference type="EMBL" id="AP025300">
    <property type="protein sequence ID" value="BDD02344.1"/>
    <property type="molecule type" value="Genomic_DNA"/>
</dbReference>
<sequence>MINRNSQSGWGGLKYCIMLLILFFFSFTGYGQSHIISGNVVSAIDNEPLPGVNIVIQNTTNGTMTDFDGKYQLNAGATDVLVFTAIGYKDQLIKVGNQSMINIKMEEDVTALEEVVVIGYGKQNVKELSGAVTRVKSDELTKISTADIGTALQGQIAGVNVQASSGAPGAASNIQIRGVSSITGSSQPLFVVDGIPQDSDPRLSNNEIESIDVLKDAASAAIYGTRGAGGVILITTKGGKAGKMKVSIDSYYGQQNITSGMPLLNFEDYLYNYMTFRTMNNYTDLDNTWTPLDLNKNDFTNSSNIMDVVQNNGASIQNHSINVSGGKDDLTYSIVGSFFSQDGVLINSGYDRYNIRSNTKYKKGRWDLHFGLGMRVEEQSYAAWNLLYDAYRYKPYQPMLDPNADNSTGAGDQSDAVVLGNMLYKLKQSDVRNGDQFNANFTATYTIAKGLTFTSRMGGSYTNNTRIRMNPPFEIYDTDGNIFTHPNFRSQIRNTSDRGTAFTMETGLNYVKKINGHTFKLLGVFSTEKYSFAQFWAERKDLVSGEIPVIGGGTSEPNAGSGINWAQNRTNTLVGMLSRFQYNYKGKYMFSASIRRDGSSRFTPENRWGIFPSASAAWNVSDEEFWKPISSFANSFKIRASIGTTGNQNFGDYSYAPTIGIGHDYPFGPEGNGGLGLGMIQEGYANPKVKWETTQQSNLGLDFGFLNNRLTFTADFYQTDKRDMLFPLLLPTSTGAGQNQSVILNVGNMTNNGIELALGWRHVGSVRWGINGTFTKNVNRITKMSGATEISYFNDGYAVNISGNRDKITAIREGYEAGAFFVMPTQGIINTEAKLAAYQEIMPNARMGDLIYVDSNEDGIIDEKDRVYGGSGMPDFELGLNANVEWKGFDLSMAWYASVGNDVINGSRMYAFMYGTHQDLLQQYSTEHQEGIYPTSRGNSHMNYRGWSDIWVEDGSFLRLRNITFGYTLPIKALQKVGVAKLRLYVAADNPITITKYQGFDPEVGGNGLATRGIDRGNFPIARQFRGGVQLNF</sequence>
<dbReference type="PROSITE" id="PS52016">
    <property type="entry name" value="TONB_DEPENDENT_REC_3"/>
    <property type="match status" value="1"/>
</dbReference>
<evidence type="ECO:0000313" key="10">
    <source>
        <dbReference type="EMBL" id="BDD02344.1"/>
    </source>
</evidence>
<dbReference type="NCBIfam" id="TIGR04057">
    <property type="entry name" value="SusC_RagA_signa"/>
    <property type="match status" value="1"/>
</dbReference>
<evidence type="ECO:0000256" key="2">
    <source>
        <dbReference type="ARBA" id="ARBA00022448"/>
    </source>
</evidence>
<comment type="subcellular location">
    <subcellularLocation>
        <location evidence="1 7">Cell outer membrane</location>
        <topology evidence="1 7">Multi-pass membrane protein</topology>
    </subcellularLocation>
</comment>
<reference evidence="10 11" key="1">
    <citation type="submission" date="2021-12" db="EMBL/GenBank/DDBJ databases">
        <title>Genome sequencing of bacteria with rrn-lacking chromosome and rrn-plasmid.</title>
        <authorList>
            <person name="Anda M."/>
            <person name="Iwasaki W."/>
        </authorList>
    </citation>
    <scope>NUCLEOTIDE SEQUENCE [LARGE SCALE GENOMIC DNA]</scope>
    <source>
        <strain evidence="10 11">NBRC 101262</strain>
        <plasmid evidence="10 11">pPP8</plasmid>
    </source>
</reference>
<evidence type="ECO:0000256" key="5">
    <source>
        <dbReference type="ARBA" id="ARBA00023136"/>
    </source>
</evidence>
<keyword evidence="2 7" id="KW-0813">Transport</keyword>
<dbReference type="InterPro" id="IPR008969">
    <property type="entry name" value="CarboxyPept-like_regulatory"/>
</dbReference>
<evidence type="ECO:0000256" key="4">
    <source>
        <dbReference type="ARBA" id="ARBA00022692"/>
    </source>
</evidence>
<gene>
    <name evidence="10" type="ORF">PEPS_46240</name>
</gene>
<dbReference type="SUPFAM" id="SSF49464">
    <property type="entry name" value="Carboxypeptidase regulatory domain-like"/>
    <property type="match status" value="1"/>
</dbReference>
<dbReference type="Gene3D" id="2.40.170.20">
    <property type="entry name" value="TonB-dependent receptor, beta-barrel domain"/>
    <property type="match status" value="1"/>
</dbReference>
<evidence type="ECO:0000256" key="6">
    <source>
        <dbReference type="ARBA" id="ARBA00023237"/>
    </source>
</evidence>
<geneLocation type="plasmid" evidence="10 11">
    <name>pPP8</name>
</geneLocation>
<feature type="domain" description="TonB-dependent receptor plug" evidence="9">
    <location>
        <begin position="125"/>
        <end position="231"/>
    </location>
</feature>
<keyword evidence="5 7" id="KW-0472">Membrane</keyword>
<evidence type="ECO:0000313" key="11">
    <source>
        <dbReference type="Proteomes" id="UP001354989"/>
    </source>
</evidence>
<evidence type="ECO:0000256" key="1">
    <source>
        <dbReference type="ARBA" id="ARBA00004571"/>
    </source>
</evidence>
<dbReference type="Pfam" id="PF07715">
    <property type="entry name" value="Plug"/>
    <property type="match status" value="1"/>
</dbReference>
<dbReference type="Proteomes" id="UP001354989">
    <property type="component" value="Plasmid pPP8"/>
</dbReference>
<keyword evidence="10" id="KW-0614">Plasmid</keyword>
<organism evidence="10 11">
    <name type="scientific">Persicobacter psychrovividus</name>
    <dbReference type="NCBI Taxonomy" id="387638"/>
    <lineage>
        <taxon>Bacteria</taxon>
        <taxon>Pseudomonadati</taxon>
        <taxon>Bacteroidota</taxon>
        <taxon>Cytophagia</taxon>
        <taxon>Cytophagales</taxon>
        <taxon>Persicobacteraceae</taxon>
        <taxon>Persicobacter</taxon>
    </lineage>
</organism>
<evidence type="ECO:0000259" key="9">
    <source>
        <dbReference type="Pfam" id="PF07715"/>
    </source>
</evidence>
<dbReference type="SUPFAM" id="SSF56935">
    <property type="entry name" value="Porins"/>
    <property type="match status" value="1"/>
</dbReference>
<dbReference type="Pfam" id="PF13715">
    <property type="entry name" value="CarbopepD_reg_2"/>
    <property type="match status" value="1"/>
</dbReference>
<comment type="similarity">
    <text evidence="7">Belongs to the TonB-dependent receptor family.</text>
</comment>
<dbReference type="InterPro" id="IPR023997">
    <property type="entry name" value="TonB-dep_OMP_SusC/RagA_CS"/>
</dbReference>
<name>A0ABN6LGU9_9BACT</name>
<dbReference type="NCBIfam" id="TIGR04056">
    <property type="entry name" value="OMP_RagA_SusC"/>
    <property type="match status" value="1"/>
</dbReference>
<dbReference type="InterPro" id="IPR039426">
    <property type="entry name" value="TonB-dep_rcpt-like"/>
</dbReference>
<keyword evidence="8" id="KW-1133">Transmembrane helix</keyword>
<evidence type="ECO:0000256" key="3">
    <source>
        <dbReference type="ARBA" id="ARBA00022452"/>
    </source>
</evidence>
<keyword evidence="4 7" id="KW-0812">Transmembrane</keyword>
<accession>A0ABN6LGU9</accession>
<dbReference type="InterPro" id="IPR012910">
    <property type="entry name" value="Plug_dom"/>
</dbReference>
<keyword evidence="6 7" id="KW-0998">Cell outer membrane</keyword>
<dbReference type="InterPro" id="IPR037066">
    <property type="entry name" value="Plug_dom_sf"/>
</dbReference>
<dbReference type="Gene3D" id="2.60.40.1120">
    <property type="entry name" value="Carboxypeptidase-like, regulatory domain"/>
    <property type="match status" value="1"/>
</dbReference>
<keyword evidence="3 7" id="KW-1134">Transmembrane beta strand</keyword>
<evidence type="ECO:0000256" key="8">
    <source>
        <dbReference type="SAM" id="Phobius"/>
    </source>
</evidence>
<protein>
    <submittedName>
        <fullName evidence="10">SusC/RagA family TonB-linked outer membrane protein</fullName>
    </submittedName>
</protein>
<feature type="transmembrane region" description="Helical" evidence="8">
    <location>
        <begin position="12"/>
        <end position="31"/>
    </location>
</feature>
<proteinExistence type="inferred from homology"/>
<keyword evidence="11" id="KW-1185">Reference proteome</keyword>
<dbReference type="InterPro" id="IPR036942">
    <property type="entry name" value="Beta-barrel_TonB_sf"/>
</dbReference>
<dbReference type="Gene3D" id="2.170.130.10">
    <property type="entry name" value="TonB-dependent receptor, plug domain"/>
    <property type="match status" value="1"/>
</dbReference>
<evidence type="ECO:0000256" key="7">
    <source>
        <dbReference type="PROSITE-ProRule" id="PRU01360"/>
    </source>
</evidence>
<dbReference type="InterPro" id="IPR023996">
    <property type="entry name" value="TonB-dep_OMP_SusC/RagA"/>
</dbReference>